<dbReference type="EMBL" id="JACAZH010000001">
    <property type="protein sequence ID" value="KAF7376094.1"/>
    <property type="molecule type" value="Genomic_DNA"/>
</dbReference>
<keyword evidence="4" id="KW-1185">Reference proteome</keyword>
<evidence type="ECO:0000313" key="3">
    <source>
        <dbReference type="EMBL" id="KAF7376094.1"/>
    </source>
</evidence>
<dbReference type="InterPro" id="IPR013320">
    <property type="entry name" value="ConA-like_dom_sf"/>
</dbReference>
<keyword evidence="3" id="KW-0378">Hydrolase</keyword>
<dbReference type="OrthoDB" id="192832at2759"/>
<organism evidence="3 4">
    <name type="scientific">Mycena sanguinolenta</name>
    <dbReference type="NCBI Taxonomy" id="230812"/>
    <lineage>
        <taxon>Eukaryota</taxon>
        <taxon>Fungi</taxon>
        <taxon>Dikarya</taxon>
        <taxon>Basidiomycota</taxon>
        <taxon>Agaricomycotina</taxon>
        <taxon>Agaricomycetes</taxon>
        <taxon>Agaricomycetidae</taxon>
        <taxon>Agaricales</taxon>
        <taxon>Marasmiineae</taxon>
        <taxon>Mycenaceae</taxon>
        <taxon>Mycena</taxon>
    </lineage>
</organism>
<dbReference type="GO" id="GO:0009251">
    <property type="term" value="P:glucan catabolic process"/>
    <property type="evidence" value="ECO:0007669"/>
    <property type="project" value="TreeGrafter"/>
</dbReference>
<gene>
    <name evidence="3" type="ORF">MSAN_00024200</name>
</gene>
<dbReference type="Proteomes" id="UP000623467">
    <property type="component" value="Unassembled WGS sequence"/>
</dbReference>
<feature type="signal peptide" evidence="1">
    <location>
        <begin position="1"/>
        <end position="17"/>
    </location>
</feature>
<dbReference type="SUPFAM" id="SSF49899">
    <property type="entry name" value="Concanavalin A-like lectins/glucanases"/>
    <property type="match status" value="1"/>
</dbReference>
<feature type="chain" id="PRO_5034558621" evidence="1">
    <location>
        <begin position="18"/>
        <end position="358"/>
    </location>
</feature>
<dbReference type="InterPro" id="IPR000757">
    <property type="entry name" value="Beta-glucanase-like"/>
</dbReference>
<accession>A0A8H6ZEL6</accession>
<dbReference type="Pfam" id="PF26113">
    <property type="entry name" value="GH16_XgeA"/>
    <property type="match status" value="2"/>
</dbReference>
<evidence type="ECO:0000256" key="1">
    <source>
        <dbReference type="SAM" id="SignalP"/>
    </source>
</evidence>
<dbReference type="PANTHER" id="PTHR10963">
    <property type="entry name" value="GLYCOSYL HYDROLASE-RELATED"/>
    <property type="match status" value="1"/>
</dbReference>
<evidence type="ECO:0000313" key="4">
    <source>
        <dbReference type="Proteomes" id="UP000623467"/>
    </source>
</evidence>
<dbReference type="AlphaFoldDB" id="A0A8H6ZEL6"/>
<evidence type="ECO:0000259" key="2">
    <source>
        <dbReference type="PROSITE" id="PS51762"/>
    </source>
</evidence>
<dbReference type="PANTHER" id="PTHR10963:SF24">
    <property type="entry name" value="GLYCOSIDASE C21B10.07-RELATED"/>
    <property type="match status" value="1"/>
</dbReference>
<sequence length="358" mass="39649">MFAPVLLLSLAATGALASYSIQDTYIGYDFLAWKWETFQGLEPTHGRTQYVDKSTALASKPFPSDDSFIMRADNVNRVPPAAPGRKSVRIVSPDAYADSVIVLDLWHMPAGCATWPAFWTLSKAGPWPHGGEIDIIEGKLQRHLSISVHSDVLHAGVNNNTDNLSSLHTTPNCYMSTSQPRYQTGSVLFSMFSIFFLTFTSQSNCIDPMRHERIISTRDAACRSPSPILTAIPFNSHGGGWYAMKRGPACGVSIWFWSRYNPSVPLEVSQGRSTINPDPALWGIPDAVFPMDNCDYSSHFDAHSIVFDLTFCGDWAGTVYGDSGCPGSCIDFVDNNPEEFDEAYWQISSLRIYTPDSW</sequence>
<feature type="domain" description="GH16" evidence="2">
    <location>
        <begin position="31"/>
        <end position="324"/>
    </location>
</feature>
<proteinExistence type="predicted"/>
<dbReference type="Gene3D" id="2.60.120.200">
    <property type="match status" value="1"/>
</dbReference>
<protein>
    <submittedName>
        <fullName evidence="3">Glycoside hydrolase family 16 protein</fullName>
    </submittedName>
</protein>
<comment type="caution">
    <text evidence="3">The sequence shown here is derived from an EMBL/GenBank/DDBJ whole genome shotgun (WGS) entry which is preliminary data.</text>
</comment>
<name>A0A8H6ZEL6_9AGAR</name>
<dbReference type="PROSITE" id="PS51762">
    <property type="entry name" value="GH16_2"/>
    <property type="match status" value="1"/>
</dbReference>
<keyword evidence="1" id="KW-0732">Signal</keyword>
<dbReference type="GO" id="GO:0004553">
    <property type="term" value="F:hydrolase activity, hydrolyzing O-glycosyl compounds"/>
    <property type="evidence" value="ECO:0007669"/>
    <property type="project" value="InterPro"/>
</dbReference>
<reference evidence="3" key="1">
    <citation type="submission" date="2020-05" db="EMBL/GenBank/DDBJ databases">
        <title>Mycena genomes resolve the evolution of fungal bioluminescence.</title>
        <authorList>
            <person name="Tsai I.J."/>
        </authorList>
    </citation>
    <scope>NUCLEOTIDE SEQUENCE</scope>
    <source>
        <strain evidence="3">160909Yilan</strain>
    </source>
</reference>
<dbReference type="InterPro" id="IPR050546">
    <property type="entry name" value="Glycosyl_Hydrlase_16"/>
</dbReference>